<dbReference type="PANTHER" id="PTHR38605">
    <property type="entry name" value="ATPASE-RELATED"/>
    <property type="match status" value="1"/>
</dbReference>
<sequence length="471" mass="51905">MVLTTITEGITREIERTGDRVNSMFEPVLRLGVTGLSRAGKTVFITSLVANLLDRGRMNQLTAASGGRILAAWLQPHPDDTVPRFDYEARLAALTGVNPHWPEGTASVSKLRLSFRIQPGGILGSLSGPRTLHLDIMDYPGEWLTDLTLLEQSYSEWSGQTLSAMKTRGQGADFLARADALAGAEQFEEPQAKELARLYTDHLQEAREAGYSLCTPGRFLMPGDLAGAPALSFAPLPVPDGKRPVRRSLWREMERRFDAYKSQIAKPFFQTHFSGVDRQVVLVDALGAIHRGPAAVDDMREAMAGILKAFKPGGNGLLSWLWRSKRVEKILFAATRADLLHHAQHPRLTAIMEALVRDAKDRADFAGAQTQALAIAALRTTVEETHRQNGEDLECVRGLRAAGQEALFYAGDLPADPNILLSESRDQKRRWLAHEFDAMEFLPAPDALRPGSGPPHIRLDKAAQFLIGDRL</sequence>
<comment type="caution">
    <text evidence="1">The sequence shown here is derived from an EMBL/GenBank/DDBJ whole genome shotgun (WGS) entry which is preliminary data.</text>
</comment>
<protein>
    <submittedName>
        <fullName evidence="1">YcjX family protein</fullName>
    </submittedName>
</protein>
<dbReference type="InterPro" id="IPR007413">
    <property type="entry name" value="YcjX-like"/>
</dbReference>
<name>A0A8J7IBX0_9RHOB</name>
<dbReference type="AlphaFoldDB" id="A0A8J7IBX0"/>
<dbReference type="Pfam" id="PF04317">
    <property type="entry name" value="DUF463"/>
    <property type="match status" value="1"/>
</dbReference>
<dbReference type="EMBL" id="JADCKQ010000002">
    <property type="protein sequence ID" value="MBI1492658.1"/>
    <property type="molecule type" value="Genomic_DNA"/>
</dbReference>
<accession>A0A8J7IBX0</accession>
<dbReference type="Proteomes" id="UP000640583">
    <property type="component" value="Unassembled WGS sequence"/>
</dbReference>
<dbReference type="PIRSF" id="PIRSF019381">
    <property type="entry name" value="YcjX"/>
    <property type="match status" value="1"/>
</dbReference>
<dbReference type="PANTHER" id="PTHR38605:SF1">
    <property type="entry name" value="ATPASE"/>
    <property type="match status" value="1"/>
</dbReference>
<proteinExistence type="predicted"/>
<dbReference type="RefSeq" id="WP_228847571.1">
    <property type="nucleotide sequence ID" value="NZ_JADCKQ010000002.1"/>
</dbReference>
<organism evidence="1 2">
    <name type="scientific">Halocynthiibacter styelae</name>
    <dbReference type="NCBI Taxonomy" id="2761955"/>
    <lineage>
        <taxon>Bacteria</taxon>
        <taxon>Pseudomonadati</taxon>
        <taxon>Pseudomonadota</taxon>
        <taxon>Alphaproteobacteria</taxon>
        <taxon>Rhodobacterales</taxon>
        <taxon>Paracoccaceae</taxon>
        <taxon>Halocynthiibacter</taxon>
    </lineage>
</organism>
<evidence type="ECO:0000313" key="2">
    <source>
        <dbReference type="Proteomes" id="UP000640583"/>
    </source>
</evidence>
<reference evidence="1" key="1">
    <citation type="submission" date="2020-10" db="EMBL/GenBank/DDBJ databases">
        <title>Paenihalocynthiibacter styelae gen. nov., sp. nov., isolated from stalked sea squirt Styela clava.</title>
        <authorList>
            <person name="Kim Y.-O."/>
            <person name="Yoon J.-H."/>
        </authorList>
    </citation>
    <scope>NUCLEOTIDE SEQUENCE</scope>
    <source>
        <strain evidence="1">MYP1-1</strain>
    </source>
</reference>
<evidence type="ECO:0000313" key="1">
    <source>
        <dbReference type="EMBL" id="MBI1492658.1"/>
    </source>
</evidence>
<keyword evidence="2" id="KW-1185">Reference proteome</keyword>
<gene>
    <name evidence="1" type="ORF">H1D41_03300</name>
</gene>